<name>A0A4Q0SZK5_9BACT</name>
<dbReference type="InterPro" id="IPR010496">
    <property type="entry name" value="AL/BT2_dom"/>
</dbReference>
<keyword evidence="2" id="KW-0472">Membrane</keyword>
<keyword evidence="4" id="KW-0378">Hydrolase</keyword>
<evidence type="ECO:0000256" key="1">
    <source>
        <dbReference type="SAM" id="MobiDB-lite"/>
    </source>
</evidence>
<dbReference type="Gene3D" id="2.60.120.560">
    <property type="entry name" value="Exo-inulinase, domain 1"/>
    <property type="match status" value="1"/>
</dbReference>
<sequence length="241" mass="26780">MHTSHEVSPSQEQTPATALQAPPSKLRKRFLAGALVLATTAVGAVLIAQQRVKLPGNDWIQLFNGTDLTGWTKIGAESWTVEDGLLHGKGLTKAYGYLETENDYKDFQMSLRFKCVGDGNSGVFFHTGFKPNSVDTTQGMQFEIDCKMMHHTAGVYAEDGRGWVVWPSPENEGVVRMGEWNDYLVEVVGNHYKSRLNGVQMVDFTDPKPSSFDGKIALQLHAGGEGNMQFKDLWIRDLSKR</sequence>
<feature type="transmembrane region" description="Helical" evidence="2">
    <location>
        <begin position="30"/>
        <end position="48"/>
    </location>
</feature>
<dbReference type="AlphaFoldDB" id="A0A4Q0SZK5"/>
<evidence type="ECO:0000256" key="2">
    <source>
        <dbReference type="SAM" id="Phobius"/>
    </source>
</evidence>
<evidence type="ECO:0000313" key="4">
    <source>
        <dbReference type="EMBL" id="RXH54661.1"/>
    </source>
</evidence>
<proteinExistence type="predicted"/>
<organism evidence="4 5">
    <name type="scientific">Granulicella sibirica</name>
    <dbReference type="NCBI Taxonomy" id="2479048"/>
    <lineage>
        <taxon>Bacteria</taxon>
        <taxon>Pseudomonadati</taxon>
        <taxon>Acidobacteriota</taxon>
        <taxon>Terriglobia</taxon>
        <taxon>Terriglobales</taxon>
        <taxon>Acidobacteriaceae</taxon>
        <taxon>Granulicella</taxon>
    </lineage>
</organism>
<keyword evidence="5" id="KW-1185">Reference proteome</keyword>
<gene>
    <name evidence="4" type="ORF">GRAN_3765</name>
</gene>
<dbReference type="Proteomes" id="UP000289437">
    <property type="component" value="Unassembled WGS sequence"/>
</dbReference>
<protein>
    <submittedName>
        <fullName evidence="4">Putative secreted glycosyl hydrolase</fullName>
    </submittedName>
</protein>
<reference evidence="4 5" key="1">
    <citation type="submission" date="2018-11" db="EMBL/GenBank/DDBJ databases">
        <authorList>
            <person name="Mardanov A.V."/>
            <person name="Ravin N.V."/>
            <person name="Dedysh S.N."/>
        </authorList>
    </citation>
    <scope>NUCLEOTIDE SEQUENCE [LARGE SCALE GENOMIC DNA]</scope>
    <source>
        <strain evidence="4 5">AF10</strain>
    </source>
</reference>
<dbReference type="EMBL" id="RDSM01000003">
    <property type="protein sequence ID" value="RXH54661.1"/>
    <property type="molecule type" value="Genomic_DNA"/>
</dbReference>
<feature type="compositionally biased region" description="Polar residues" evidence="1">
    <location>
        <begin position="1"/>
        <end position="17"/>
    </location>
</feature>
<dbReference type="OrthoDB" id="9798407at2"/>
<evidence type="ECO:0000313" key="5">
    <source>
        <dbReference type="Proteomes" id="UP000289437"/>
    </source>
</evidence>
<feature type="region of interest" description="Disordered" evidence="1">
    <location>
        <begin position="1"/>
        <end position="20"/>
    </location>
</feature>
<accession>A0A4Q0SZK5</accession>
<dbReference type="Pfam" id="PF06439">
    <property type="entry name" value="3keto-disac_hyd"/>
    <property type="match status" value="1"/>
</dbReference>
<evidence type="ECO:0000259" key="3">
    <source>
        <dbReference type="Pfam" id="PF06439"/>
    </source>
</evidence>
<reference evidence="5" key="2">
    <citation type="submission" date="2019-02" db="EMBL/GenBank/DDBJ databases">
        <title>Granulicella sibirica sp. nov., a psychrotolerant acidobacterium isolated from an organic soil layer in forested tundra, West Siberia.</title>
        <authorList>
            <person name="Oshkin I.Y."/>
            <person name="Kulichevskaya I.S."/>
            <person name="Rijpstra W.I.C."/>
            <person name="Sinninghe Damste J.S."/>
            <person name="Rakitin A.L."/>
            <person name="Ravin N.V."/>
            <person name="Dedysh S.N."/>
        </authorList>
    </citation>
    <scope>NUCLEOTIDE SEQUENCE [LARGE SCALE GENOMIC DNA]</scope>
    <source>
        <strain evidence="5">AF10</strain>
    </source>
</reference>
<keyword evidence="2" id="KW-1133">Transmembrane helix</keyword>
<dbReference type="RefSeq" id="WP_128914416.1">
    <property type="nucleotide sequence ID" value="NZ_RDSM01000003.1"/>
</dbReference>
<comment type="caution">
    <text evidence="4">The sequence shown here is derived from an EMBL/GenBank/DDBJ whole genome shotgun (WGS) entry which is preliminary data.</text>
</comment>
<feature type="domain" description="3-keto-alpha-glucoside-1,2-lyase/3-keto-2-hydroxy-glucal hydratase" evidence="3">
    <location>
        <begin position="58"/>
        <end position="236"/>
    </location>
</feature>
<keyword evidence="2" id="KW-0812">Transmembrane</keyword>
<dbReference type="GO" id="GO:0016787">
    <property type="term" value="F:hydrolase activity"/>
    <property type="evidence" value="ECO:0007669"/>
    <property type="project" value="UniProtKB-KW"/>
</dbReference>